<feature type="domain" description="Anticodon-binding" evidence="5">
    <location>
        <begin position="33"/>
        <end position="128"/>
    </location>
</feature>
<dbReference type="InterPro" id="IPR004154">
    <property type="entry name" value="Anticodon-bd"/>
</dbReference>
<dbReference type="Proteomes" id="UP000287188">
    <property type="component" value="Unassembled WGS sequence"/>
</dbReference>
<dbReference type="GO" id="GO:0006435">
    <property type="term" value="P:threonyl-tRNA aminoacylation"/>
    <property type="evidence" value="ECO:0007669"/>
    <property type="project" value="TreeGrafter"/>
</dbReference>
<dbReference type="GO" id="GO:0005524">
    <property type="term" value="F:ATP binding"/>
    <property type="evidence" value="ECO:0007669"/>
    <property type="project" value="UniProtKB-KW"/>
</dbReference>
<evidence type="ECO:0000259" key="5">
    <source>
        <dbReference type="Pfam" id="PF03129"/>
    </source>
</evidence>
<name>A0A402AYC1_9CHLR</name>
<evidence type="ECO:0000256" key="3">
    <source>
        <dbReference type="ARBA" id="ARBA00022917"/>
    </source>
</evidence>
<gene>
    <name evidence="6" type="ORF">KDK_79060</name>
</gene>
<keyword evidence="1" id="KW-0963">Cytoplasm</keyword>
<accession>A0A402AYC1</accession>
<dbReference type="InterPro" id="IPR045864">
    <property type="entry name" value="aa-tRNA-synth_II/BPL/LPL"/>
</dbReference>
<dbReference type="SUPFAM" id="SSF52954">
    <property type="entry name" value="Class II aaRS ABD-related"/>
    <property type="match status" value="1"/>
</dbReference>
<dbReference type="PANTHER" id="PTHR11451:SF44">
    <property type="entry name" value="THREONINE--TRNA LIGASE, CHLOROPLASTIC_MITOCHONDRIAL 2"/>
    <property type="match status" value="1"/>
</dbReference>
<evidence type="ECO:0000256" key="4">
    <source>
        <dbReference type="ARBA" id="ARBA00023146"/>
    </source>
</evidence>
<dbReference type="PANTHER" id="PTHR11451">
    <property type="entry name" value="THREONINE-TRNA LIGASE"/>
    <property type="match status" value="1"/>
</dbReference>
<sequence>MLHRAILGSVERFMSVLIEHYAGAFPTWLAPVQAVVIPIADRHLDYAYEVKKTLLATSLPGAQSLRIEIDEARESMQKKIRNAQMQKIPYMLVIGDKEAENGTVAVRRRSGGDLGTLPVSELAERLKTEVLTRSDLA</sequence>
<keyword evidence="4" id="KW-0030">Aminoacyl-tRNA synthetase</keyword>
<dbReference type="GO" id="GO:0004829">
    <property type="term" value="F:threonine-tRNA ligase activity"/>
    <property type="evidence" value="ECO:0007669"/>
    <property type="project" value="TreeGrafter"/>
</dbReference>
<keyword evidence="2" id="KW-0067">ATP-binding</keyword>
<dbReference type="InterPro" id="IPR047246">
    <property type="entry name" value="ThrRS_anticodon"/>
</dbReference>
<dbReference type="Pfam" id="PF03129">
    <property type="entry name" value="HGTP_anticodon"/>
    <property type="match status" value="1"/>
</dbReference>
<evidence type="ECO:0000256" key="1">
    <source>
        <dbReference type="ARBA" id="ARBA00022490"/>
    </source>
</evidence>
<dbReference type="FunFam" id="3.40.50.800:FF:000001">
    <property type="entry name" value="Threonine--tRNA ligase"/>
    <property type="match status" value="1"/>
</dbReference>
<dbReference type="AlphaFoldDB" id="A0A402AYC1"/>
<evidence type="ECO:0000313" key="6">
    <source>
        <dbReference type="EMBL" id="GCE24106.1"/>
    </source>
</evidence>
<dbReference type="Gene3D" id="3.40.50.800">
    <property type="entry name" value="Anticodon-binding domain"/>
    <property type="match status" value="1"/>
</dbReference>
<proteinExistence type="predicted"/>
<keyword evidence="2" id="KW-0547">Nucleotide-binding</keyword>
<dbReference type="EMBL" id="BIFS01000002">
    <property type="protein sequence ID" value="GCE24106.1"/>
    <property type="molecule type" value="Genomic_DNA"/>
</dbReference>
<evidence type="ECO:0000313" key="7">
    <source>
        <dbReference type="Proteomes" id="UP000287188"/>
    </source>
</evidence>
<dbReference type="CDD" id="cd00860">
    <property type="entry name" value="ThrRS_anticodon"/>
    <property type="match status" value="1"/>
</dbReference>
<reference evidence="7" key="1">
    <citation type="submission" date="2018-12" db="EMBL/GenBank/DDBJ databases">
        <title>Tengunoibacter tsumagoiensis gen. nov., sp. nov., Dictyobacter kobayashii sp. nov., D. alpinus sp. nov., and D. joshuensis sp. nov. and description of Dictyobacteraceae fam. nov. within the order Ktedonobacterales isolated from Tengu-no-mugimeshi.</title>
        <authorList>
            <person name="Wang C.M."/>
            <person name="Zheng Y."/>
            <person name="Sakai Y."/>
            <person name="Toyoda A."/>
            <person name="Minakuchi Y."/>
            <person name="Abe K."/>
            <person name="Yokota A."/>
            <person name="Yabe S."/>
        </authorList>
    </citation>
    <scope>NUCLEOTIDE SEQUENCE [LARGE SCALE GENOMIC DNA]</scope>
    <source>
        <strain evidence="7">Uno11</strain>
    </source>
</reference>
<dbReference type="InterPro" id="IPR036621">
    <property type="entry name" value="Anticodon-bd_dom_sf"/>
</dbReference>
<comment type="caution">
    <text evidence="6">The sequence shown here is derived from an EMBL/GenBank/DDBJ whole genome shotgun (WGS) entry which is preliminary data.</text>
</comment>
<keyword evidence="4" id="KW-0436">Ligase</keyword>
<keyword evidence="3" id="KW-0648">Protein biosynthesis</keyword>
<evidence type="ECO:0000256" key="2">
    <source>
        <dbReference type="ARBA" id="ARBA00022840"/>
    </source>
</evidence>
<organism evidence="6 7">
    <name type="scientific">Dictyobacter kobayashii</name>
    <dbReference type="NCBI Taxonomy" id="2014872"/>
    <lineage>
        <taxon>Bacteria</taxon>
        <taxon>Bacillati</taxon>
        <taxon>Chloroflexota</taxon>
        <taxon>Ktedonobacteria</taxon>
        <taxon>Ktedonobacterales</taxon>
        <taxon>Dictyobacteraceae</taxon>
        <taxon>Dictyobacter</taxon>
    </lineage>
</organism>
<keyword evidence="7" id="KW-1185">Reference proteome</keyword>
<protein>
    <recommendedName>
        <fullName evidence="5">Anticodon-binding domain-containing protein</fullName>
    </recommendedName>
</protein>
<dbReference type="Gene3D" id="3.30.930.10">
    <property type="entry name" value="Bira Bifunctional Protein, Domain 2"/>
    <property type="match status" value="1"/>
</dbReference>